<dbReference type="SUPFAM" id="SSF88713">
    <property type="entry name" value="Glycoside hydrolase/deacetylase"/>
    <property type="match status" value="1"/>
</dbReference>
<protein>
    <submittedName>
        <fullName evidence="1">Polysaccharide deacetylase</fullName>
    </submittedName>
</protein>
<dbReference type="GO" id="GO:0005975">
    <property type="term" value="P:carbohydrate metabolic process"/>
    <property type="evidence" value="ECO:0007669"/>
    <property type="project" value="InterPro"/>
</dbReference>
<dbReference type="RefSeq" id="WP_116494189.1">
    <property type="nucleotide sequence ID" value="NZ_QDFR01000004.1"/>
</dbReference>
<reference evidence="1 2" key="1">
    <citation type="submission" date="2018-04" db="EMBL/GenBank/DDBJ databases">
        <authorList>
            <person name="Hagen T."/>
        </authorList>
    </citation>
    <scope>NUCLEOTIDE SEQUENCE [LARGE SCALE GENOMIC DNA]</scope>
    <source>
        <strain evidence="1 2">TPD7009</strain>
    </source>
</reference>
<dbReference type="CDD" id="cd10928">
    <property type="entry name" value="CE4_u4"/>
    <property type="match status" value="1"/>
</dbReference>
<comment type="caution">
    <text evidence="1">The sequence shown here is derived from an EMBL/GenBank/DDBJ whole genome shotgun (WGS) entry which is preliminary data.</text>
</comment>
<dbReference type="InterPro" id="IPR049591">
    <property type="entry name" value="CE4_u4-like"/>
</dbReference>
<name>A0AA92C2G1_RHIRH</name>
<dbReference type="EMBL" id="QDFR01000004">
    <property type="protein sequence ID" value="PVE53261.1"/>
    <property type="molecule type" value="Genomic_DNA"/>
</dbReference>
<accession>A0AA92C2G1</accession>
<sequence>MTEKKLLDTLDSFMSRGVAADLWLRDDDATEPTTALDRLLALSDRYAVPMTLAVIPEPTGDALARRLDNADKIDVAVHGWAHQNHARPEEKKRELGLHRPKDAVLSELRAGFEKLQTLYQSRFVPLLVPPWNRIDPDIVEGLPAIGYRALSVYGPEKTAPLALLNTHVDIIDWRGTRGGKDHDLLFAETAERMLAAEQGERTTGILTHHLDHDETAWVFLDRLFALTANHPGCRWRSAGALVEEVGSAA</sequence>
<proteinExistence type="predicted"/>
<organism evidence="1 2">
    <name type="scientific">Rhizobium rhizogenes</name>
    <name type="common">Agrobacterium rhizogenes</name>
    <dbReference type="NCBI Taxonomy" id="359"/>
    <lineage>
        <taxon>Bacteria</taxon>
        <taxon>Pseudomonadati</taxon>
        <taxon>Pseudomonadota</taxon>
        <taxon>Alphaproteobacteria</taxon>
        <taxon>Hyphomicrobiales</taxon>
        <taxon>Rhizobiaceae</taxon>
        <taxon>Rhizobium/Agrobacterium group</taxon>
        <taxon>Rhizobium</taxon>
    </lineage>
</organism>
<gene>
    <name evidence="1" type="ORF">DC430_15205</name>
</gene>
<evidence type="ECO:0000313" key="1">
    <source>
        <dbReference type="EMBL" id="PVE53261.1"/>
    </source>
</evidence>
<dbReference type="Proteomes" id="UP000244335">
    <property type="component" value="Unassembled WGS sequence"/>
</dbReference>
<evidence type="ECO:0000313" key="2">
    <source>
        <dbReference type="Proteomes" id="UP000244335"/>
    </source>
</evidence>
<dbReference type="InterPro" id="IPR011330">
    <property type="entry name" value="Glyco_hydro/deAcase_b/a-brl"/>
</dbReference>
<dbReference type="Gene3D" id="3.20.20.370">
    <property type="entry name" value="Glycoside hydrolase/deacetylase"/>
    <property type="match status" value="1"/>
</dbReference>
<dbReference type="AlphaFoldDB" id="A0AA92C2G1"/>